<name>Q22CG8_TETTS</name>
<feature type="compositionally biased region" description="Polar residues" evidence="2">
    <location>
        <begin position="276"/>
        <end position="303"/>
    </location>
</feature>
<evidence type="ECO:0000313" key="3">
    <source>
        <dbReference type="EMBL" id="EAR82961.2"/>
    </source>
</evidence>
<protein>
    <submittedName>
        <fullName evidence="3">Integral membrane protein DUF6 containing protein</fullName>
    </submittedName>
</protein>
<dbReference type="KEGG" id="tet:TTHERM_01044400"/>
<organism evidence="3 4">
    <name type="scientific">Tetrahymena thermophila (strain SB210)</name>
    <dbReference type="NCBI Taxonomy" id="312017"/>
    <lineage>
        <taxon>Eukaryota</taxon>
        <taxon>Sar</taxon>
        <taxon>Alveolata</taxon>
        <taxon>Ciliophora</taxon>
        <taxon>Intramacronucleata</taxon>
        <taxon>Oligohymenophorea</taxon>
        <taxon>Hymenostomatida</taxon>
        <taxon>Tetrahymenina</taxon>
        <taxon>Tetrahymenidae</taxon>
        <taxon>Tetrahymena</taxon>
    </lineage>
</organism>
<feature type="region of interest" description="Disordered" evidence="2">
    <location>
        <begin position="276"/>
        <end position="315"/>
    </location>
</feature>
<dbReference type="AlphaFoldDB" id="Q22CG8"/>
<proteinExistence type="predicted"/>
<keyword evidence="1" id="KW-0175">Coiled coil</keyword>
<accession>Q22CG8</accession>
<feature type="coiled-coil region" evidence="1">
    <location>
        <begin position="81"/>
        <end position="108"/>
    </location>
</feature>
<reference evidence="4" key="1">
    <citation type="journal article" date="2006" name="PLoS Biol.">
        <title>Macronuclear genome sequence of the ciliate Tetrahymena thermophila, a model eukaryote.</title>
        <authorList>
            <person name="Eisen J.A."/>
            <person name="Coyne R.S."/>
            <person name="Wu M."/>
            <person name="Wu D."/>
            <person name="Thiagarajan M."/>
            <person name="Wortman J.R."/>
            <person name="Badger J.H."/>
            <person name="Ren Q."/>
            <person name="Amedeo P."/>
            <person name="Jones K.M."/>
            <person name="Tallon L.J."/>
            <person name="Delcher A.L."/>
            <person name="Salzberg S.L."/>
            <person name="Silva J.C."/>
            <person name="Haas B.J."/>
            <person name="Majoros W.H."/>
            <person name="Farzad M."/>
            <person name="Carlton J.M."/>
            <person name="Smith R.K. Jr."/>
            <person name="Garg J."/>
            <person name="Pearlman R.E."/>
            <person name="Karrer K.M."/>
            <person name="Sun L."/>
            <person name="Manning G."/>
            <person name="Elde N.C."/>
            <person name="Turkewitz A.P."/>
            <person name="Asai D.J."/>
            <person name="Wilkes D.E."/>
            <person name="Wang Y."/>
            <person name="Cai H."/>
            <person name="Collins K."/>
            <person name="Stewart B.A."/>
            <person name="Lee S.R."/>
            <person name="Wilamowska K."/>
            <person name="Weinberg Z."/>
            <person name="Ruzzo W.L."/>
            <person name="Wloga D."/>
            <person name="Gaertig J."/>
            <person name="Frankel J."/>
            <person name="Tsao C.-C."/>
            <person name="Gorovsky M.A."/>
            <person name="Keeling P.J."/>
            <person name="Waller R.F."/>
            <person name="Patron N.J."/>
            <person name="Cherry J.M."/>
            <person name="Stover N.A."/>
            <person name="Krieger C.J."/>
            <person name="del Toro C."/>
            <person name="Ryder H.F."/>
            <person name="Williamson S.C."/>
            <person name="Barbeau R.A."/>
            <person name="Hamilton E.P."/>
            <person name="Orias E."/>
        </authorList>
    </citation>
    <scope>NUCLEOTIDE SEQUENCE [LARGE SCALE GENOMIC DNA]</scope>
    <source>
        <strain evidence="4">SB210</strain>
    </source>
</reference>
<gene>
    <name evidence="3" type="ORF">TTHERM_01044400</name>
</gene>
<feature type="compositionally biased region" description="Low complexity" evidence="2">
    <location>
        <begin position="304"/>
        <end position="313"/>
    </location>
</feature>
<evidence type="ECO:0000313" key="4">
    <source>
        <dbReference type="Proteomes" id="UP000009168"/>
    </source>
</evidence>
<keyword evidence="4" id="KW-1185">Reference proteome</keyword>
<dbReference type="eggNOG" id="KOG4510">
    <property type="taxonomic scope" value="Eukaryota"/>
</dbReference>
<evidence type="ECO:0000256" key="1">
    <source>
        <dbReference type="SAM" id="Coils"/>
    </source>
</evidence>
<dbReference type="InParanoid" id="Q22CG8"/>
<dbReference type="Proteomes" id="UP000009168">
    <property type="component" value="Unassembled WGS sequence"/>
</dbReference>
<evidence type="ECO:0000256" key="2">
    <source>
        <dbReference type="SAM" id="MobiDB-lite"/>
    </source>
</evidence>
<dbReference type="RefSeq" id="XP_001030624.2">
    <property type="nucleotide sequence ID" value="XM_001030624.2"/>
</dbReference>
<dbReference type="HOGENOM" id="CLU_406296_0_0_1"/>
<dbReference type="EMBL" id="GG662530">
    <property type="protein sequence ID" value="EAR82961.2"/>
    <property type="molecule type" value="Genomic_DNA"/>
</dbReference>
<sequence>MKAYVDQMENELNLLTKPFYKIIKEIKQMCKNQTSCELFSLSINSVKNIDYKELSKLTLSALYYNLNQVSQKMEKSLAYTKKELDLAFQQLKNIIEAIEGKQKNKQKKSNFAYEQRRNYDDEIRRLFIFIEEQLQEIFSNLYIITKAHFKSPKNKLTLCNQIFEMNLPYQKDITQDYCKSIRSIFEQNQIQRKRGVSTNLFQENNSPLNNKAYAEKFQSETNMSAATEVQNKIANKLIQSDPQSNVFYSEKIQQKQIPMNFVSPRIEIKTPHTKNNFLNKKNQESTSNQHQLIKSNQSSQKADNQNTNINNKNAKVSYSGSFSDRAAHGEVNQMYQIFKNKLPLQINISQLSESRNINQKEEFPVFQSPNFNNNLTRENINKAFNSHSQTQSQKTTLSRQTHNIRDITASCIQNTEIDHSNSIKTRDIDPIINGSDNEGLTENYDQEILNDSFSEQFYNQKLQDLF</sequence>
<dbReference type="GeneID" id="7842161"/>